<sequence>MHKLGGGHEQNQDRAATVYLADGMLCHGRLWDRVCGSR</sequence>
<comment type="caution">
    <text evidence="1">The sequence shown here is derived from an EMBL/GenBank/DDBJ whole genome shotgun (WGS) entry which is preliminary data.</text>
</comment>
<evidence type="ECO:0000313" key="1">
    <source>
        <dbReference type="EMBL" id="KEA61679.1"/>
    </source>
</evidence>
<dbReference type="AlphaFoldDB" id="A0A081FT24"/>
<keyword evidence="2" id="KW-1185">Reference proteome</keyword>
<gene>
    <name evidence="1" type="ORF">ADIMK_4136</name>
</gene>
<dbReference type="EMBL" id="JMQN01000063">
    <property type="protein sequence ID" value="KEA61679.1"/>
    <property type="molecule type" value="Genomic_DNA"/>
</dbReference>
<accession>A0A081FT24</accession>
<reference evidence="1 2" key="1">
    <citation type="submission" date="2014-04" db="EMBL/GenBank/DDBJ databases">
        <title>Marinobacterium kochiensis sp. nov., isolated from sediment sample collected from Kochi backwaters in Kerala, India.</title>
        <authorList>
            <person name="Singh A."/>
            <person name="Pinnaka A.K."/>
        </authorList>
    </citation>
    <scope>NUCLEOTIDE SEQUENCE [LARGE SCALE GENOMIC DNA]</scope>
    <source>
        <strain evidence="1 2">AK27</strain>
    </source>
</reference>
<dbReference type="Proteomes" id="UP000028252">
    <property type="component" value="Unassembled WGS sequence"/>
</dbReference>
<dbReference type="PATRIC" id="fig|1232683.4.peg.4067"/>
<name>A0A081FT24_9GAMM</name>
<evidence type="ECO:0000313" key="2">
    <source>
        <dbReference type="Proteomes" id="UP000028252"/>
    </source>
</evidence>
<organism evidence="1 2">
    <name type="scientific">Marinobacterium lacunae</name>
    <dbReference type="NCBI Taxonomy" id="1232683"/>
    <lineage>
        <taxon>Bacteria</taxon>
        <taxon>Pseudomonadati</taxon>
        <taxon>Pseudomonadota</taxon>
        <taxon>Gammaproteobacteria</taxon>
        <taxon>Oceanospirillales</taxon>
        <taxon>Oceanospirillaceae</taxon>
        <taxon>Marinobacterium</taxon>
    </lineage>
</organism>
<dbReference type="STRING" id="1232683.ADIMK_4136"/>
<proteinExistence type="predicted"/>
<protein>
    <submittedName>
        <fullName evidence="1">Uncharacterized protein</fullName>
    </submittedName>
</protein>